<dbReference type="Pfam" id="PF00571">
    <property type="entry name" value="CBS"/>
    <property type="match status" value="2"/>
</dbReference>
<keyword evidence="5" id="KW-1185">Reference proteome</keyword>
<dbReference type="InterPro" id="IPR044725">
    <property type="entry name" value="CBSX3_CBS_dom"/>
</dbReference>
<dbReference type="SMART" id="SM00116">
    <property type="entry name" value="CBS"/>
    <property type="match status" value="2"/>
</dbReference>
<dbReference type="SUPFAM" id="SSF54631">
    <property type="entry name" value="CBS-domain pair"/>
    <property type="match status" value="1"/>
</dbReference>
<dbReference type="PANTHER" id="PTHR43080">
    <property type="entry name" value="CBS DOMAIN-CONTAINING PROTEIN CBSX3, MITOCHONDRIAL"/>
    <property type="match status" value="1"/>
</dbReference>
<dbReference type="InterPro" id="IPR000644">
    <property type="entry name" value="CBS_dom"/>
</dbReference>
<feature type="domain" description="CBS" evidence="3">
    <location>
        <begin position="76"/>
        <end position="131"/>
    </location>
</feature>
<dbReference type="Proteomes" id="UP000593594">
    <property type="component" value="Chromosome"/>
</dbReference>
<keyword evidence="1 2" id="KW-0129">CBS domain</keyword>
<dbReference type="Gene3D" id="3.10.580.10">
    <property type="entry name" value="CBS-domain"/>
    <property type="match status" value="1"/>
</dbReference>
<name>A0A7S8C0U4_9HYPH</name>
<dbReference type="PANTHER" id="PTHR43080:SF2">
    <property type="entry name" value="CBS DOMAIN-CONTAINING PROTEIN"/>
    <property type="match status" value="1"/>
</dbReference>
<gene>
    <name evidence="4" type="ORF">HW532_00100</name>
</gene>
<proteinExistence type="predicted"/>
<dbReference type="CDD" id="cd04623">
    <property type="entry name" value="CBS_pair_bac_euk"/>
    <property type="match status" value="1"/>
</dbReference>
<protein>
    <submittedName>
        <fullName evidence="4">CBS domain-containing protein</fullName>
    </submittedName>
</protein>
<accession>A0A7S8C0U4</accession>
<evidence type="ECO:0000313" key="5">
    <source>
        <dbReference type="Proteomes" id="UP000593594"/>
    </source>
</evidence>
<dbReference type="EMBL" id="CP058214">
    <property type="protein sequence ID" value="QPC41283.1"/>
    <property type="molecule type" value="Genomic_DNA"/>
</dbReference>
<dbReference type="InterPro" id="IPR046342">
    <property type="entry name" value="CBS_dom_sf"/>
</dbReference>
<sequence length="143" mass="15020">MTVSAILKSKGRDVATAAPETTLLDIANSLTSRRIGAIVIAEPEGQVVGIISERDIVRAVAEHGPSTLGEAVSEFMTSPVLACGEDDSVAELMGVMTEHRIRHLPVLADGRLVGIVSIGDVVKARIAEAELEAEAMKQYITSG</sequence>
<dbReference type="KEGG" id="kmn:HW532_00100"/>
<dbReference type="AlphaFoldDB" id="A0A7S8C0U4"/>
<evidence type="ECO:0000259" key="3">
    <source>
        <dbReference type="PROSITE" id="PS51371"/>
    </source>
</evidence>
<dbReference type="PROSITE" id="PS51371">
    <property type="entry name" value="CBS"/>
    <property type="match status" value="2"/>
</dbReference>
<evidence type="ECO:0000313" key="4">
    <source>
        <dbReference type="EMBL" id="QPC41283.1"/>
    </source>
</evidence>
<dbReference type="InterPro" id="IPR051257">
    <property type="entry name" value="Diverse_CBS-Domain"/>
</dbReference>
<evidence type="ECO:0000256" key="1">
    <source>
        <dbReference type="ARBA" id="ARBA00023122"/>
    </source>
</evidence>
<reference evidence="4 5" key="1">
    <citation type="submission" date="2020-06" db="EMBL/GenBank/DDBJ databases">
        <title>Genome sequence of 2 isolates from Red Sea Mangroves.</title>
        <authorList>
            <person name="Sefrji F."/>
            <person name="Michoud G."/>
            <person name="Merlino G."/>
            <person name="Daffonchio D."/>
        </authorList>
    </citation>
    <scope>NUCLEOTIDE SEQUENCE [LARGE SCALE GENOMIC DNA]</scope>
    <source>
        <strain evidence="4 5">R1DC25</strain>
    </source>
</reference>
<evidence type="ECO:0000256" key="2">
    <source>
        <dbReference type="PROSITE-ProRule" id="PRU00703"/>
    </source>
</evidence>
<organism evidence="4 5">
    <name type="scientific">Kaustia mangrovi</name>
    <dbReference type="NCBI Taxonomy" id="2593653"/>
    <lineage>
        <taxon>Bacteria</taxon>
        <taxon>Pseudomonadati</taxon>
        <taxon>Pseudomonadota</taxon>
        <taxon>Alphaproteobacteria</taxon>
        <taxon>Hyphomicrobiales</taxon>
        <taxon>Parvibaculaceae</taxon>
        <taxon>Kaustia</taxon>
    </lineage>
</organism>
<dbReference type="RefSeq" id="WP_213162498.1">
    <property type="nucleotide sequence ID" value="NZ_CP058214.1"/>
</dbReference>
<feature type="domain" description="CBS" evidence="3">
    <location>
        <begin position="8"/>
        <end position="66"/>
    </location>
</feature>